<evidence type="ECO:0000256" key="6">
    <source>
        <dbReference type="ARBA" id="ARBA00022741"/>
    </source>
</evidence>
<evidence type="ECO:0000256" key="8">
    <source>
        <dbReference type="ARBA" id="ARBA00022840"/>
    </source>
</evidence>
<comment type="similarity">
    <text evidence="14">Belongs to the protein kinase superfamily.</text>
</comment>
<dbReference type="PANTHER" id="PTHR47982:SF54">
    <property type="entry name" value="PROTEIN KINASE SUPERFAMILY PROTEIN"/>
    <property type="match status" value="1"/>
</dbReference>
<evidence type="ECO:0000256" key="11">
    <source>
        <dbReference type="ARBA" id="ARBA00047899"/>
    </source>
</evidence>
<feature type="transmembrane region" description="Helical" evidence="15">
    <location>
        <begin position="85"/>
        <end position="108"/>
    </location>
</feature>
<sequence>MGRETTPLTATPTWQLSITPFPSPYLSSGGGEPMSTGAAEAQPFVLPHETMGEWERNPVIERSRTTSLQSSVSTVAIVDGIRLKAVVGGAAGGLAFLVIVIGFLWFYFLHCRTPANKSSETGSSDPSTLDNLLFRYLLCAVEWNRRDRISSSGCGRSARQFTLEELEEATKNFSESNLVGTGSFGLVYKGLLLDGTIVAIKRRVSVPRQKFVEEVEILSEIRHRNLVTLIGYCQEGEGEQLSHSRLEFKQRLAIAIGAAKGLAHLHSLAPPLVHKDFKTNNVLVDENFIAKVADAGLHKLVQGSGEIGPQGSSSIFQDPEVGELGGFSEASDVYSFGVFLLEFISGMEVAHCLSLDSHSFLAQWVEAHAGSNDIIDRRLGNGFTSEGMKELIALTLRCLNPSGHNRPKMRAIAVELDQILETEMALTTIMGDGTAIVTLGSQLFTST</sequence>
<name>A0A9E7EJD0_9LILI</name>
<evidence type="ECO:0000256" key="3">
    <source>
        <dbReference type="ARBA" id="ARBA00022527"/>
    </source>
</evidence>
<dbReference type="InterPro" id="IPR000719">
    <property type="entry name" value="Prot_kinase_dom"/>
</dbReference>
<dbReference type="Pfam" id="PF07714">
    <property type="entry name" value="PK_Tyr_Ser-Thr"/>
    <property type="match status" value="1"/>
</dbReference>
<dbReference type="Gene3D" id="1.10.510.10">
    <property type="entry name" value="Transferase(Phosphotransferase) domain 1"/>
    <property type="match status" value="1"/>
</dbReference>
<keyword evidence="7" id="KW-0418">Kinase</keyword>
<keyword evidence="3 14" id="KW-0723">Serine/threonine-protein kinase</keyword>
<evidence type="ECO:0000256" key="15">
    <source>
        <dbReference type="SAM" id="Phobius"/>
    </source>
</evidence>
<comment type="catalytic activity">
    <reaction evidence="11">
        <text>L-threonyl-[protein] + ATP = O-phospho-L-threonyl-[protein] + ADP + H(+)</text>
        <dbReference type="Rhea" id="RHEA:46608"/>
        <dbReference type="Rhea" id="RHEA-COMP:11060"/>
        <dbReference type="Rhea" id="RHEA-COMP:11605"/>
        <dbReference type="ChEBI" id="CHEBI:15378"/>
        <dbReference type="ChEBI" id="CHEBI:30013"/>
        <dbReference type="ChEBI" id="CHEBI:30616"/>
        <dbReference type="ChEBI" id="CHEBI:61977"/>
        <dbReference type="ChEBI" id="CHEBI:456216"/>
        <dbReference type="EC" id="2.7.11.1"/>
    </reaction>
</comment>
<protein>
    <recommendedName>
        <fullName evidence="2">non-specific serine/threonine protein kinase</fullName>
        <ecNumber evidence="2">2.7.11.1</ecNumber>
    </recommendedName>
</protein>
<keyword evidence="5 15" id="KW-0812">Transmembrane</keyword>
<organism evidence="17 18">
    <name type="scientific">Musa troglodytarum</name>
    <name type="common">fe'i banana</name>
    <dbReference type="NCBI Taxonomy" id="320322"/>
    <lineage>
        <taxon>Eukaryota</taxon>
        <taxon>Viridiplantae</taxon>
        <taxon>Streptophyta</taxon>
        <taxon>Embryophyta</taxon>
        <taxon>Tracheophyta</taxon>
        <taxon>Spermatophyta</taxon>
        <taxon>Magnoliopsida</taxon>
        <taxon>Liliopsida</taxon>
        <taxon>Zingiberales</taxon>
        <taxon>Musaceae</taxon>
        <taxon>Musa</taxon>
    </lineage>
</organism>
<evidence type="ECO:0000256" key="13">
    <source>
        <dbReference type="PROSITE-ProRule" id="PRU10141"/>
    </source>
</evidence>
<dbReference type="GO" id="GO:0005886">
    <property type="term" value="C:plasma membrane"/>
    <property type="evidence" value="ECO:0007669"/>
    <property type="project" value="UniProtKB-SubCell"/>
</dbReference>
<dbReference type="PROSITE" id="PS50011">
    <property type="entry name" value="PROTEIN_KINASE_DOM"/>
    <property type="match status" value="1"/>
</dbReference>
<keyword evidence="9 15" id="KW-1133">Transmembrane helix</keyword>
<dbReference type="PANTHER" id="PTHR47982">
    <property type="entry name" value="PROLINE-RICH RECEPTOR-LIKE PROTEIN KINASE PERK4"/>
    <property type="match status" value="1"/>
</dbReference>
<dbReference type="PROSITE" id="PS00107">
    <property type="entry name" value="PROTEIN_KINASE_ATP"/>
    <property type="match status" value="1"/>
</dbReference>
<keyword evidence="6 13" id="KW-0547">Nucleotide-binding</keyword>
<evidence type="ECO:0000256" key="7">
    <source>
        <dbReference type="ARBA" id="ARBA00022777"/>
    </source>
</evidence>
<proteinExistence type="inferred from homology"/>
<keyword evidence="18" id="KW-1185">Reference proteome</keyword>
<keyword evidence="8 13" id="KW-0067">ATP-binding</keyword>
<dbReference type="EC" id="2.7.11.1" evidence="2"/>
<dbReference type="InterPro" id="IPR017441">
    <property type="entry name" value="Protein_kinase_ATP_BS"/>
</dbReference>
<gene>
    <name evidence="17" type="ORF">MUK42_02601</name>
</gene>
<dbReference type="Gene3D" id="3.30.200.20">
    <property type="entry name" value="Phosphorylase Kinase, domain 1"/>
    <property type="match status" value="1"/>
</dbReference>
<keyword evidence="4" id="KW-0808">Transferase</keyword>
<dbReference type="OrthoDB" id="4062651at2759"/>
<evidence type="ECO:0000256" key="5">
    <source>
        <dbReference type="ARBA" id="ARBA00022692"/>
    </source>
</evidence>
<comment type="subcellular location">
    <subcellularLocation>
        <location evidence="1">Cell membrane</location>
        <topology evidence="1">Single-pass membrane protein</topology>
    </subcellularLocation>
</comment>
<feature type="domain" description="Protein kinase" evidence="16">
    <location>
        <begin position="173"/>
        <end position="420"/>
    </location>
</feature>
<dbReference type="EMBL" id="CP097503">
    <property type="protein sequence ID" value="URD78221.1"/>
    <property type="molecule type" value="Genomic_DNA"/>
</dbReference>
<comment type="catalytic activity">
    <reaction evidence="12">
        <text>L-seryl-[protein] + ATP = O-phospho-L-seryl-[protein] + ADP + H(+)</text>
        <dbReference type="Rhea" id="RHEA:17989"/>
        <dbReference type="Rhea" id="RHEA-COMP:9863"/>
        <dbReference type="Rhea" id="RHEA-COMP:11604"/>
        <dbReference type="ChEBI" id="CHEBI:15378"/>
        <dbReference type="ChEBI" id="CHEBI:29999"/>
        <dbReference type="ChEBI" id="CHEBI:30616"/>
        <dbReference type="ChEBI" id="CHEBI:83421"/>
        <dbReference type="ChEBI" id="CHEBI:456216"/>
        <dbReference type="EC" id="2.7.11.1"/>
    </reaction>
</comment>
<evidence type="ECO:0000256" key="10">
    <source>
        <dbReference type="ARBA" id="ARBA00023136"/>
    </source>
</evidence>
<evidence type="ECO:0000256" key="9">
    <source>
        <dbReference type="ARBA" id="ARBA00022989"/>
    </source>
</evidence>
<dbReference type="InterPro" id="IPR011009">
    <property type="entry name" value="Kinase-like_dom_sf"/>
</dbReference>
<dbReference type="Proteomes" id="UP001055439">
    <property type="component" value="Chromosome 10"/>
</dbReference>
<dbReference type="GO" id="GO:0005524">
    <property type="term" value="F:ATP binding"/>
    <property type="evidence" value="ECO:0007669"/>
    <property type="project" value="UniProtKB-UniRule"/>
</dbReference>
<evidence type="ECO:0000256" key="4">
    <source>
        <dbReference type="ARBA" id="ARBA00022679"/>
    </source>
</evidence>
<evidence type="ECO:0000313" key="18">
    <source>
        <dbReference type="Proteomes" id="UP001055439"/>
    </source>
</evidence>
<reference evidence="17" key="1">
    <citation type="submission" date="2022-05" db="EMBL/GenBank/DDBJ databases">
        <title>The Musa troglodytarum L. genome provides insights into the mechanism of non-climacteric behaviour and enrichment of carotenoids.</title>
        <authorList>
            <person name="Wang J."/>
        </authorList>
    </citation>
    <scope>NUCLEOTIDE SEQUENCE</scope>
    <source>
        <tissue evidence="17">Leaf</tissue>
    </source>
</reference>
<dbReference type="InterPro" id="IPR001245">
    <property type="entry name" value="Ser-Thr/Tyr_kinase_cat_dom"/>
</dbReference>
<evidence type="ECO:0000256" key="2">
    <source>
        <dbReference type="ARBA" id="ARBA00012513"/>
    </source>
</evidence>
<evidence type="ECO:0000259" key="16">
    <source>
        <dbReference type="PROSITE" id="PS50011"/>
    </source>
</evidence>
<evidence type="ECO:0000256" key="14">
    <source>
        <dbReference type="RuleBase" id="RU000304"/>
    </source>
</evidence>
<dbReference type="SUPFAM" id="SSF56112">
    <property type="entry name" value="Protein kinase-like (PK-like)"/>
    <property type="match status" value="1"/>
</dbReference>
<dbReference type="FunFam" id="1.10.510.10:FF:000430">
    <property type="entry name" value="Protein kinase superfamily protein"/>
    <property type="match status" value="1"/>
</dbReference>
<feature type="binding site" evidence="13">
    <location>
        <position position="201"/>
    </location>
    <ligand>
        <name>ATP</name>
        <dbReference type="ChEBI" id="CHEBI:30616"/>
    </ligand>
</feature>
<dbReference type="AlphaFoldDB" id="A0A9E7EJD0"/>
<keyword evidence="10 15" id="KW-0472">Membrane</keyword>
<dbReference type="InterPro" id="IPR047117">
    <property type="entry name" value="PERK1-13-like"/>
</dbReference>
<dbReference type="PROSITE" id="PS00108">
    <property type="entry name" value="PROTEIN_KINASE_ST"/>
    <property type="match status" value="1"/>
</dbReference>
<dbReference type="InterPro" id="IPR008271">
    <property type="entry name" value="Ser/Thr_kinase_AS"/>
</dbReference>
<evidence type="ECO:0000313" key="17">
    <source>
        <dbReference type="EMBL" id="URD78221.1"/>
    </source>
</evidence>
<dbReference type="GO" id="GO:0004674">
    <property type="term" value="F:protein serine/threonine kinase activity"/>
    <property type="evidence" value="ECO:0007669"/>
    <property type="project" value="UniProtKB-KW"/>
</dbReference>
<evidence type="ECO:0000256" key="12">
    <source>
        <dbReference type="ARBA" id="ARBA00048679"/>
    </source>
</evidence>
<accession>A0A9E7EJD0</accession>
<evidence type="ECO:0000256" key="1">
    <source>
        <dbReference type="ARBA" id="ARBA00004162"/>
    </source>
</evidence>
<dbReference type="FunFam" id="3.30.200.20:FF:000039">
    <property type="entry name" value="receptor-like protein kinase FERONIA"/>
    <property type="match status" value="1"/>
</dbReference>